<dbReference type="GO" id="GO:0016787">
    <property type="term" value="F:hydrolase activity"/>
    <property type="evidence" value="ECO:0007669"/>
    <property type="project" value="UniProtKB-KW"/>
</dbReference>
<dbReference type="PANTHER" id="PTHR46073">
    <property type="entry name" value="CHITINASE"/>
    <property type="match status" value="1"/>
</dbReference>
<dbReference type="Gene3D" id="3.20.20.80">
    <property type="entry name" value="Glycosidases"/>
    <property type="match status" value="1"/>
</dbReference>
<gene>
    <name evidence="2" type="ORF">UV35_C0035G0008</name>
</gene>
<dbReference type="GO" id="GO:0005975">
    <property type="term" value="P:carbohydrate metabolic process"/>
    <property type="evidence" value="ECO:0007669"/>
    <property type="project" value="InterPro"/>
</dbReference>
<dbReference type="SMART" id="SM00636">
    <property type="entry name" value="Glyco_18"/>
    <property type="match status" value="1"/>
</dbReference>
<dbReference type="InterPro" id="IPR029070">
    <property type="entry name" value="Chitinase_insertion_sf"/>
</dbReference>
<organism evidence="2 3">
    <name type="scientific">candidate division WWE3 bacterium GW2011_GWB1_42_6</name>
    <dbReference type="NCBI Taxonomy" id="1619115"/>
    <lineage>
        <taxon>Bacteria</taxon>
        <taxon>Katanobacteria</taxon>
    </lineage>
</organism>
<name>A0A0G1AX34_UNCKA</name>
<sequence>MLRKIKIFFLLLGLALSSITAYAVWRSTLPLVSPIALIDSLIGNSPAIKSDKVIYGFFPYWNLKYAEELNIKSLTHFAYFAVDLNDDGTINKKVNLVESEPGWNKLKSKNTSKLLYQSKLLGQKTVIVITAMQPETIESILDSPENKKTAITSIMNIYKDFGFDDINVDFEYVDTGNKALRDNFIDFITNLRFACVSYKSHCQIDIDIFASAAEKPRLWDLKQLEPVTDKFIVMAYDYYRKSSTQAGPIAPIRGKCTGTFSDEKDCLEEDILSHISQINKLIPSDKIILGVPFYGYEWQTASTGFLANTYPGTGALATYQRIQSLFQDTKISSISAQWSNLTLSPYLSYEEDEKIYQIHFENAQSLEQKIKFVESANLGGIAIWALGYEGPSQDLWEPINSLFLP</sequence>
<keyword evidence="2" id="KW-0378">Hydrolase</keyword>
<dbReference type="InterPro" id="IPR001223">
    <property type="entry name" value="Glyco_hydro18_cat"/>
</dbReference>
<dbReference type="PANTHER" id="PTHR46073:SF9">
    <property type="entry name" value="GH18 DOMAIN-CONTAINING PROTEIN"/>
    <property type="match status" value="1"/>
</dbReference>
<dbReference type="InterPro" id="IPR017853">
    <property type="entry name" value="GH"/>
</dbReference>
<feature type="domain" description="GH18" evidence="1">
    <location>
        <begin position="52"/>
        <end position="405"/>
    </location>
</feature>
<dbReference type="EMBL" id="LCED01000035">
    <property type="protein sequence ID" value="KKS65685.1"/>
    <property type="molecule type" value="Genomic_DNA"/>
</dbReference>
<dbReference type="AlphaFoldDB" id="A0A0G1AX34"/>
<evidence type="ECO:0000313" key="3">
    <source>
        <dbReference type="Proteomes" id="UP000033848"/>
    </source>
</evidence>
<comment type="caution">
    <text evidence="2">The sequence shown here is derived from an EMBL/GenBank/DDBJ whole genome shotgun (WGS) entry which is preliminary data.</text>
</comment>
<dbReference type="GO" id="GO:0008061">
    <property type="term" value="F:chitin binding"/>
    <property type="evidence" value="ECO:0007669"/>
    <property type="project" value="InterPro"/>
</dbReference>
<dbReference type="SUPFAM" id="SSF51445">
    <property type="entry name" value="(Trans)glycosidases"/>
    <property type="match status" value="1"/>
</dbReference>
<evidence type="ECO:0000313" key="2">
    <source>
        <dbReference type="EMBL" id="KKS65685.1"/>
    </source>
</evidence>
<evidence type="ECO:0000259" key="1">
    <source>
        <dbReference type="PROSITE" id="PS51910"/>
    </source>
</evidence>
<dbReference type="InterPro" id="IPR011583">
    <property type="entry name" value="Chitinase_II/V-like_cat"/>
</dbReference>
<accession>A0A0G1AX34</accession>
<reference evidence="2 3" key="1">
    <citation type="journal article" date="2015" name="Nature">
        <title>rRNA introns, odd ribosomes, and small enigmatic genomes across a large radiation of phyla.</title>
        <authorList>
            <person name="Brown C.T."/>
            <person name="Hug L.A."/>
            <person name="Thomas B.C."/>
            <person name="Sharon I."/>
            <person name="Castelle C.J."/>
            <person name="Singh A."/>
            <person name="Wilkins M.J."/>
            <person name="Williams K.H."/>
            <person name="Banfield J.F."/>
        </authorList>
    </citation>
    <scope>NUCLEOTIDE SEQUENCE [LARGE SCALE GENOMIC DNA]</scope>
</reference>
<dbReference type="Gene3D" id="3.10.50.10">
    <property type="match status" value="1"/>
</dbReference>
<protein>
    <submittedName>
        <fullName evidence="2">Glycoside hydrolase family 18</fullName>
    </submittedName>
</protein>
<dbReference type="Proteomes" id="UP000033848">
    <property type="component" value="Unassembled WGS sequence"/>
</dbReference>
<dbReference type="PROSITE" id="PS51910">
    <property type="entry name" value="GH18_2"/>
    <property type="match status" value="1"/>
</dbReference>
<proteinExistence type="predicted"/>
<dbReference type="Pfam" id="PF00704">
    <property type="entry name" value="Glyco_hydro_18"/>
    <property type="match status" value="1"/>
</dbReference>